<dbReference type="KEGG" id="sgbi:P3F81_04355"/>
<keyword evidence="1" id="KW-1133">Transmembrane helix</keyword>
<dbReference type="AlphaFoldDB" id="A0A9Y2AK33"/>
<evidence type="ECO:0000313" key="2">
    <source>
        <dbReference type="EMBL" id="WIW71543.1"/>
    </source>
</evidence>
<keyword evidence="1" id="KW-0472">Membrane</keyword>
<feature type="transmembrane region" description="Helical" evidence="1">
    <location>
        <begin position="109"/>
        <end position="126"/>
    </location>
</feature>
<dbReference type="Proteomes" id="UP001243623">
    <property type="component" value="Chromosome"/>
</dbReference>
<dbReference type="Pfam" id="PF04306">
    <property type="entry name" value="DUF456"/>
    <property type="match status" value="1"/>
</dbReference>
<keyword evidence="3" id="KW-1185">Reference proteome</keyword>
<dbReference type="EMBL" id="CP120678">
    <property type="protein sequence ID" value="WIW71543.1"/>
    <property type="molecule type" value="Genomic_DNA"/>
</dbReference>
<evidence type="ECO:0000256" key="1">
    <source>
        <dbReference type="SAM" id="Phobius"/>
    </source>
</evidence>
<dbReference type="RefSeq" id="WP_177504256.1">
    <property type="nucleotide sequence ID" value="NZ_CP120678.1"/>
</dbReference>
<reference evidence="2" key="1">
    <citation type="submission" date="2023-03" db="EMBL/GenBank/DDBJ databases">
        <title>Selenobaculum gbiensis gen. nov. sp. nov., a new bacterium isolated from the gut microbiota of IBD patient.</title>
        <authorList>
            <person name="Yeo S."/>
            <person name="Park H."/>
            <person name="Huh C.S."/>
        </authorList>
    </citation>
    <scope>NUCLEOTIDE SEQUENCE</scope>
    <source>
        <strain evidence="2">ICN-92133</strain>
    </source>
</reference>
<feature type="transmembrane region" description="Helical" evidence="1">
    <location>
        <begin position="147"/>
        <end position="166"/>
    </location>
</feature>
<protein>
    <submittedName>
        <fullName evidence="2">DUF456 domain-containing protein</fullName>
    </submittedName>
</protein>
<name>A0A9Y2AK33_9FIRM</name>
<organism evidence="2 3">
    <name type="scientific">Selenobaculum gibii</name>
    <dbReference type="NCBI Taxonomy" id="3054208"/>
    <lineage>
        <taxon>Bacteria</taxon>
        <taxon>Bacillati</taxon>
        <taxon>Bacillota</taxon>
        <taxon>Negativicutes</taxon>
        <taxon>Selenomonadales</taxon>
        <taxon>Selenomonadaceae</taxon>
        <taxon>Selenobaculum</taxon>
    </lineage>
</organism>
<evidence type="ECO:0000313" key="3">
    <source>
        <dbReference type="Proteomes" id="UP001243623"/>
    </source>
</evidence>
<dbReference type="InterPro" id="IPR007403">
    <property type="entry name" value="DUF456"/>
</dbReference>
<gene>
    <name evidence="2" type="ORF">P3F81_04355</name>
</gene>
<dbReference type="PANTHER" id="PTHR39165:SF1">
    <property type="entry name" value="DUF456 DOMAIN-CONTAINING PROTEIN"/>
    <property type="match status" value="1"/>
</dbReference>
<feature type="transmembrane region" description="Helical" evidence="1">
    <location>
        <begin position="12"/>
        <end position="40"/>
    </location>
</feature>
<proteinExistence type="predicted"/>
<keyword evidence="1" id="KW-0812">Transmembrane</keyword>
<accession>A0A9Y2AK33</accession>
<dbReference type="PANTHER" id="PTHR39165">
    <property type="entry name" value="IG HYPOTHETICAL 17883"/>
    <property type="match status" value="1"/>
</dbReference>
<feature type="transmembrane region" description="Helical" evidence="1">
    <location>
        <begin position="85"/>
        <end position="103"/>
    </location>
</feature>
<sequence length="170" mass="18139">MDVGLLLVNIGLIIMLLASLGLTIIGMPGNIVIFLTALAYGFYDHFVHLSLMDLGIVLGAIILGEVFETFTGAVWASREKASKRAVIFAVIGTVIGGLIGTAFTPIIGSIIGALAGGFTVSWFVEYQLTNDKEHAIRVATSVIKGQILGVIIKFTIALVTIIYLLFNLAW</sequence>